<evidence type="ECO:0000313" key="5">
    <source>
        <dbReference type="Proteomes" id="UP001178461"/>
    </source>
</evidence>
<organism evidence="4 5">
    <name type="scientific">Podarcis lilfordi</name>
    <name type="common">Lilford's wall lizard</name>
    <dbReference type="NCBI Taxonomy" id="74358"/>
    <lineage>
        <taxon>Eukaryota</taxon>
        <taxon>Metazoa</taxon>
        <taxon>Chordata</taxon>
        <taxon>Craniata</taxon>
        <taxon>Vertebrata</taxon>
        <taxon>Euteleostomi</taxon>
        <taxon>Lepidosauria</taxon>
        <taxon>Squamata</taxon>
        <taxon>Bifurcata</taxon>
        <taxon>Unidentata</taxon>
        <taxon>Episquamata</taxon>
        <taxon>Laterata</taxon>
        <taxon>Lacertibaenia</taxon>
        <taxon>Lacertidae</taxon>
        <taxon>Podarcis</taxon>
    </lineage>
</organism>
<keyword evidence="5" id="KW-1185">Reference proteome</keyword>
<evidence type="ECO:0000313" key="4">
    <source>
        <dbReference type="EMBL" id="CAI5780349.1"/>
    </source>
</evidence>
<gene>
    <name evidence="4" type="ORF">PODLI_1B029072</name>
</gene>
<dbReference type="InterPro" id="IPR043128">
    <property type="entry name" value="Rev_trsase/Diguanyl_cyclase"/>
</dbReference>
<comment type="similarity">
    <text evidence="1">Belongs to the beta type-B retroviral polymerase family. HERV class-II K(HML-2) pol subfamily.</text>
</comment>
<dbReference type="PANTHER" id="PTHR33064:SF29">
    <property type="entry name" value="PEPTIDASE A2 DOMAIN-CONTAINING PROTEIN-RELATED"/>
    <property type="match status" value="1"/>
</dbReference>
<dbReference type="Gene3D" id="3.30.70.270">
    <property type="match status" value="2"/>
</dbReference>
<dbReference type="AlphaFoldDB" id="A0AA35KMK8"/>
<reference evidence="4" key="1">
    <citation type="submission" date="2022-12" db="EMBL/GenBank/DDBJ databases">
        <authorList>
            <person name="Alioto T."/>
            <person name="Alioto T."/>
            <person name="Gomez Garrido J."/>
        </authorList>
    </citation>
    <scope>NUCLEOTIDE SEQUENCE</scope>
</reference>
<dbReference type="PANTHER" id="PTHR33064">
    <property type="entry name" value="POL PROTEIN"/>
    <property type="match status" value="1"/>
</dbReference>
<evidence type="ECO:0000259" key="3">
    <source>
        <dbReference type="Pfam" id="PF00078"/>
    </source>
</evidence>
<dbReference type="CDD" id="cd01647">
    <property type="entry name" value="RT_LTR"/>
    <property type="match status" value="1"/>
</dbReference>
<dbReference type="Pfam" id="PF00078">
    <property type="entry name" value="RVT_1"/>
    <property type="match status" value="1"/>
</dbReference>
<dbReference type="InterPro" id="IPR051320">
    <property type="entry name" value="Viral_Replic_Matur_Polypro"/>
</dbReference>
<proteinExistence type="inferred from homology"/>
<evidence type="ECO:0000256" key="2">
    <source>
        <dbReference type="ARBA" id="ARBA00012180"/>
    </source>
</evidence>
<sequence>MPCLDDLIETIGRCYFITCLDLTEDYYQVRMSWGPGKTAFRSPLGLYEFKVMAFGLKNVPATFQRLVDKILHGLREFTVAYLDDIAIFSQTWSEHKEHLELVLQRIKKVDLTIKASKCQIGVSEIKYLGHMVGGGIIKPLETKVEAITNCPTPMSKKKVRAFLDLAGCYRKFIPKFSELAAPLTDLTRKKKPEHVEWTSVCQQSFHALKNALTTGPVLVATNYDIRVHHLYRCAECWDWSRAVLTGRGKQPASDQVPREKHLSMIEKECFAIV</sequence>
<dbReference type="GO" id="GO:0004523">
    <property type="term" value="F:RNA-DNA hybrid ribonuclease activity"/>
    <property type="evidence" value="ECO:0007669"/>
    <property type="project" value="UniProtKB-EC"/>
</dbReference>
<protein>
    <recommendedName>
        <fullName evidence="2">ribonuclease H</fullName>
        <ecNumber evidence="2">3.1.26.4</ecNumber>
    </recommendedName>
</protein>
<dbReference type="FunFam" id="3.30.70.270:FF:000020">
    <property type="entry name" value="Transposon Tf2-6 polyprotein-like Protein"/>
    <property type="match status" value="1"/>
</dbReference>
<dbReference type="EC" id="3.1.26.4" evidence="2"/>
<dbReference type="InterPro" id="IPR043502">
    <property type="entry name" value="DNA/RNA_pol_sf"/>
</dbReference>
<dbReference type="EMBL" id="OX395132">
    <property type="protein sequence ID" value="CAI5780349.1"/>
    <property type="molecule type" value="Genomic_DNA"/>
</dbReference>
<dbReference type="SUPFAM" id="SSF56672">
    <property type="entry name" value="DNA/RNA polymerases"/>
    <property type="match status" value="1"/>
</dbReference>
<feature type="domain" description="Reverse transcriptase" evidence="3">
    <location>
        <begin position="11"/>
        <end position="131"/>
    </location>
</feature>
<evidence type="ECO:0000256" key="1">
    <source>
        <dbReference type="ARBA" id="ARBA00010879"/>
    </source>
</evidence>
<dbReference type="Proteomes" id="UP001178461">
    <property type="component" value="Chromosome 7"/>
</dbReference>
<name>A0AA35KMK8_9SAUR</name>
<dbReference type="InterPro" id="IPR000477">
    <property type="entry name" value="RT_dom"/>
</dbReference>
<accession>A0AA35KMK8</accession>